<dbReference type="GO" id="GO:0008081">
    <property type="term" value="F:phosphoric diester hydrolase activity"/>
    <property type="evidence" value="ECO:0007669"/>
    <property type="project" value="TreeGrafter"/>
</dbReference>
<dbReference type="PANTHER" id="PTHR10340">
    <property type="entry name" value="SPHINGOMYELIN PHOSPHODIESTERASE"/>
    <property type="match status" value="1"/>
</dbReference>
<dbReference type="OrthoDB" id="348678at2759"/>
<name>A0A8H5BCF6_9AGAR</name>
<accession>A0A8H5BCF6</accession>
<dbReference type="AlphaFoldDB" id="A0A8H5BCF6"/>
<organism evidence="4 5">
    <name type="scientific">Psilocybe cf. subviscida</name>
    <dbReference type="NCBI Taxonomy" id="2480587"/>
    <lineage>
        <taxon>Eukaryota</taxon>
        <taxon>Fungi</taxon>
        <taxon>Dikarya</taxon>
        <taxon>Basidiomycota</taxon>
        <taxon>Agaricomycotina</taxon>
        <taxon>Agaricomycetes</taxon>
        <taxon>Agaricomycetidae</taxon>
        <taxon>Agaricales</taxon>
        <taxon>Agaricineae</taxon>
        <taxon>Strophariaceae</taxon>
        <taxon>Psilocybe</taxon>
    </lineage>
</organism>
<dbReference type="PANTHER" id="PTHR10340:SF55">
    <property type="entry name" value="ENDOPOLYPHOSPHATASE"/>
    <property type="match status" value="1"/>
</dbReference>
<dbReference type="GO" id="GO:0000324">
    <property type="term" value="C:fungal-type vacuole"/>
    <property type="evidence" value="ECO:0007669"/>
    <property type="project" value="TreeGrafter"/>
</dbReference>
<dbReference type="GO" id="GO:0000298">
    <property type="term" value="F:endopolyphosphatase activity"/>
    <property type="evidence" value="ECO:0007669"/>
    <property type="project" value="TreeGrafter"/>
</dbReference>
<evidence type="ECO:0000256" key="3">
    <source>
        <dbReference type="SAM" id="MobiDB-lite"/>
    </source>
</evidence>
<evidence type="ECO:0000256" key="1">
    <source>
        <dbReference type="ARBA" id="ARBA00022801"/>
    </source>
</evidence>
<sequence length="673" mass="76370">MRTAPPTTNFKSSTITTNPISFLMDKLLAPHTPEAAAYSHITENIFNWHTDQPSVDESLISGCASYRAFDRYLSGNDLVFPPRTPIQLESTLRRYAYDAIHNAISSSRSQLQTGGYSRVCHLAEKSIRDVLNTGDNVNILLALHNKSTSNSSSRTEGEEANTPMRTLAPLCLLALSIIEVAASPTQVPFHVEQHTKPRKLHGRFLHITDIHPDPHYIPHSATSTACHRKKNKKKNDASYYGTPYAHDNDRKIPRTPSEIYMLNRAVADKMQKFFANKGIPVVPSLVMTMTKFNPVLGPNSITNEFASIWSQFIPFPYLQVFQRGAYFAVEVIPDEVAVISLNTMYFFDSNKVVSGCPYLKPDDPGNLQFDWLEVQLEMYRERGMQYVRYVDLALRYQGTILGHLYGFFFLEAVDLEKAPPTKKNVPAVAADTEDPDLVTLGHDENELFDSLVKEFSGLPASPKLDNYAIVNVAPAVVPNPYLPAFRIFSYNVTDTQDPSVQKALRRKRGGRRHDGNVNCESPEHQKTWQCHLGKEWYTDEHSPSRTNQRWSPIGYAQYYMPKLEKGSKKRVPKFELEYLTYDPDLLHPGGDQQTKEEFAYPVPIRHLPKSLRDPGTTKSKFAPYRLKDLTIPSWIRLARQLGEEKDKKLRRAFRKYMTLGAEDGTSSVTSEET</sequence>
<evidence type="ECO:0000313" key="4">
    <source>
        <dbReference type="EMBL" id="KAF5320779.1"/>
    </source>
</evidence>
<protein>
    <submittedName>
        <fullName evidence="4">Uncharacterized protein</fullName>
    </submittedName>
</protein>
<comment type="caution">
    <text evidence="4">The sequence shown here is derived from an EMBL/GenBank/DDBJ whole genome shotgun (WGS) entry which is preliminary data.</text>
</comment>
<evidence type="ECO:0000313" key="5">
    <source>
        <dbReference type="Proteomes" id="UP000567179"/>
    </source>
</evidence>
<keyword evidence="5" id="KW-1185">Reference proteome</keyword>
<keyword evidence="2" id="KW-0325">Glycoprotein</keyword>
<dbReference type="GO" id="GO:0005615">
    <property type="term" value="C:extracellular space"/>
    <property type="evidence" value="ECO:0007669"/>
    <property type="project" value="TreeGrafter"/>
</dbReference>
<gene>
    <name evidence="4" type="ORF">D9619_000927</name>
</gene>
<evidence type="ECO:0000256" key="2">
    <source>
        <dbReference type="ARBA" id="ARBA00023180"/>
    </source>
</evidence>
<proteinExistence type="predicted"/>
<dbReference type="EMBL" id="JAACJJ010000028">
    <property type="protein sequence ID" value="KAF5320779.1"/>
    <property type="molecule type" value="Genomic_DNA"/>
</dbReference>
<keyword evidence="1" id="KW-0378">Hydrolase</keyword>
<dbReference type="GO" id="GO:0004309">
    <property type="term" value="F:exopolyphosphatase activity"/>
    <property type="evidence" value="ECO:0007669"/>
    <property type="project" value="TreeGrafter"/>
</dbReference>
<dbReference type="GO" id="GO:0006798">
    <property type="term" value="P:polyphosphate catabolic process"/>
    <property type="evidence" value="ECO:0007669"/>
    <property type="project" value="TreeGrafter"/>
</dbReference>
<feature type="region of interest" description="Disordered" evidence="3">
    <location>
        <begin position="221"/>
        <end position="247"/>
    </location>
</feature>
<reference evidence="4 5" key="1">
    <citation type="journal article" date="2020" name="ISME J.">
        <title>Uncovering the hidden diversity of litter-decomposition mechanisms in mushroom-forming fungi.</title>
        <authorList>
            <person name="Floudas D."/>
            <person name="Bentzer J."/>
            <person name="Ahren D."/>
            <person name="Johansson T."/>
            <person name="Persson P."/>
            <person name="Tunlid A."/>
        </authorList>
    </citation>
    <scope>NUCLEOTIDE SEQUENCE [LARGE SCALE GENOMIC DNA]</scope>
    <source>
        <strain evidence="4 5">CBS 101986</strain>
    </source>
</reference>
<dbReference type="Proteomes" id="UP000567179">
    <property type="component" value="Unassembled WGS sequence"/>
</dbReference>